<evidence type="ECO:0000259" key="2">
    <source>
        <dbReference type="PROSITE" id="PS51736"/>
    </source>
</evidence>
<dbReference type="CDD" id="cd00338">
    <property type="entry name" value="Ser_Recombinase"/>
    <property type="match status" value="1"/>
</dbReference>
<dbReference type="PROSITE" id="PS51737">
    <property type="entry name" value="RECOMBINASE_DNA_BIND"/>
    <property type="match status" value="1"/>
</dbReference>
<proteinExistence type="predicted"/>
<accession>A0A941ITY2</accession>
<feature type="domain" description="Recombinase" evidence="3">
    <location>
        <begin position="159"/>
        <end position="274"/>
    </location>
</feature>
<dbReference type="SUPFAM" id="SSF53041">
    <property type="entry name" value="Resolvase-like"/>
    <property type="match status" value="1"/>
</dbReference>
<evidence type="ECO:0000259" key="3">
    <source>
        <dbReference type="PROSITE" id="PS51737"/>
    </source>
</evidence>
<dbReference type="GO" id="GO:0000150">
    <property type="term" value="F:DNA strand exchange activity"/>
    <property type="evidence" value="ECO:0007669"/>
    <property type="project" value="InterPro"/>
</dbReference>
<dbReference type="Pfam" id="PF00239">
    <property type="entry name" value="Resolvase"/>
    <property type="match status" value="1"/>
</dbReference>
<dbReference type="EMBL" id="JAGSOG010000273">
    <property type="protein sequence ID" value="MBR7838272.1"/>
    <property type="molecule type" value="Genomic_DNA"/>
</dbReference>
<evidence type="ECO:0000256" key="1">
    <source>
        <dbReference type="SAM" id="MobiDB-lite"/>
    </source>
</evidence>
<dbReference type="Gene3D" id="3.90.1750.20">
    <property type="entry name" value="Putative Large Serine Recombinase, Chain B, Domain 2"/>
    <property type="match status" value="1"/>
</dbReference>
<dbReference type="GO" id="GO:0003677">
    <property type="term" value="F:DNA binding"/>
    <property type="evidence" value="ECO:0007669"/>
    <property type="project" value="InterPro"/>
</dbReference>
<dbReference type="Proteomes" id="UP000675781">
    <property type="component" value="Unassembled WGS sequence"/>
</dbReference>
<dbReference type="PANTHER" id="PTHR30461">
    <property type="entry name" value="DNA-INVERTASE FROM LAMBDOID PROPHAGE"/>
    <property type="match status" value="1"/>
</dbReference>
<feature type="domain" description="Resolvase/invertase-type recombinase catalytic" evidence="2">
    <location>
        <begin position="3"/>
        <end position="150"/>
    </location>
</feature>
<dbReference type="Gene3D" id="3.40.50.1390">
    <property type="entry name" value="Resolvase, N-terminal catalytic domain"/>
    <property type="match status" value="1"/>
</dbReference>
<sequence>MRKVGIYCRISQDRTGAGLGVARQEADCRALVERRGWTVADVYADNDVSAYSGKRRPQWERMLEDIRNGFIDAVVCWHIDRLTRTPLELEGVIALAERHGVELATVTGEIDLATPSGKMVARMLGAAARGEAEHKAERQARQRRQNAEMGKVSGGGARPYGYAEDRVTIVEDEADIIREVAKRMLLGESQSSICRDLEERDVRTPKGGYWKPTTLRRLMASARISGRREHTPRKSFETTRPLLGEIVADAVWPEIITVEQSDQLRALLSDPDRAALFAHPTGRTYLLSGILTCAKPKDDGTLCGWRMSGRPKSGTPRYVCHNTPGSPACGGTATVASRTDEHVRDMILTALASPEMLHQLTTKNDQDTGLAALIAEDEKDLAELAVMAAKKQITRAEWMAARTVVEKRLEENRAKQVRQTGAPMLLGFIGTFEDMTQRWKKSLNDSQRRAIVAATVHKINVYPADPRKKWDPDRFEFDWVA</sequence>
<dbReference type="PROSITE" id="PS51736">
    <property type="entry name" value="RECOMBINASES_3"/>
    <property type="match status" value="1"/>
</dbReference>
<feature type="compositionally biased region" description="Basic and acidic residues" evidence="1">
    <location>
        <begin position="130"/>
        <end position="140"/>
    </location>
</feature>
<dbReference type="Pfam" id="PF07508">
    <property type="entry name" value="Recombinase"/>
    <property type="match status" value="1"/>
</dbReference>
<name>A0A941ITY2_9ACTN</name>
<dbReference type="InterPro" id="IPR050639">
    <property type="entry name" value="SSR_resolvase"/>
</dbReference>
<comment type="caution">
    <text evidence="4">The sequence shown here is derived from an EMBL/GenBank/DDBJ whole genome shotgun (WGS) entry which is preliminary data.</text>
</comment>
<dbReference type="InterPro" id="IPR011109">
    <property type="entry name" value="DNA_bind_recombinase_dom"/>
</dbReference>
<dbReference type="AlphaFoldDB" id="A0A941ITY2"/>
<dbReference type="InterPro" id="IPR038109">
    <property type="entry name" value="DNA_bind_recomb_sf"/>
</dbReference>
<dbReference type="SMART" id="SM00857">
    <property type="entry name" value="Resolvase"/>
    <property type="match status" value="1"/>
</dbReference>
<dbReference type="RefSeq" id="WP_212532732.1">
    <property type="nucleotide sequence ID" value="NZ_JAGSOG010000273.1"/>
</dbReference>
<dbReference type="InterPro" id="IPR006119">
    <property type="entry name" value="Resolv_N"/>
</dbReference>
<reference evidence="4" key="1">
    <citation type="submission" date="2021-04" db="EMBL/GenBank/DDBJ databases">
        <title>Genome based classification of Actinospica acidithermotolerans sp. nov., an actinobacterium isolated from an Indonesian hot spring.</title>
        <authorList>
            <person name="Kusuma A.B."/>
            <person name="Putra K.E."/>
            <person name="Nafisah S."/>
            <person name="Loh J."/>
            <person name="Nouioui I."/>
            <person name="Goodfellow M."/>
        </authorList>
    </citation>
    <scope>NUCLEOTIDE SEQUENCE</scope>
    <source>
        <strain evidence="4">CSCA 57</strain>
    </source>
</reference>
<organism evidence="4 5">
    <name type="scientific">Actinospica durhamensis</name>
    <dbReference type="NCBI Taxonomy" id="1508375"/>
    <lineage>
        <taxon>Bacteria</taxon>
        <taxon>Bacillati</taxon>
        <taxon>Actinomycetota</taxon>
        <taxon>Actinomycetes</taxon>
        <taxon>Catenulisporales</taxon>
        <taxon>Actinospicaceae</taxon>
        <taxon>Actinospica</taxon>
    </lineage>
</organism>
<gene>
    <name evidence="4" type="ORF">KDL01_33680</name>
</gene>
<evidence type="ECO:0000313" key="4">
    <source>
        <dbReference type="EMBL" id="MBR7838272.1"/>
    </source>
</evidence>
<dbReference type="InterPro" id="IPR036162">
    <property type="entry name" value="Resolvase-like_N_sf"/>
</dbReference>
<dbReference type="PANTHER" id="PTHR30461:SF23">
    <property type="entry name" value="DNA RECOMBINASE-RELATED"/>
    <property type="match status" value="1"/>
</dbReference>
<feature type="region of interest" description="Disordered" evidence="1">
    <location>
        <begin position="130"/>
        <end position="157"/>
    </location>
</feature>
<evidence type="ECO:0000313" key="5">
    <source>
        <dbReference type="Proteomes" id="UP000675781"/>
    </source>
</evidence>
<keyword evidence="5" id="KW-1185">Reference proteome</keyword>
<protein>
    <submittedName>
        <fullName evidence="4">Recombinase family protein</fullName>
    </submittedName>
</protein>